<keyword evidence="1 5" id="KW-0489">Methyltransferase</keyword>
<dbReference type="RefSeq" id="WP_378479952.1">
    <property type="nucleotide sequence ID" value="NZ_JBHUIW010000036.1"/>
</dbReference>
<dbReference type="CDD" id="cd02440">
    <property type="entry name" value="AdoMet_MTases"/>
    <property type="match status" value="1"/>
</dbReference>
<dbReference type="InterPro" id="IPR006027">
    <property type="entry name" value="NusB_RsmB_TIM44"/>
</dbReference>
<dbReference type="PROSITE" id="PS51686">
    <property type="entry name" value="SAM_MT_RSMB_NOP"/>
    <property type="match status" value="1"/>
</dbReference>
<dbReference type="InterPro" id="IPR029063">
    <property type="entry name" value="SAM-dependent_MTases_sf"/>
</dbReference>
<evidence type="ECO:0000313" key="7">
    <source>
        <dbReference type="EMBL" id="MFD2184816.1"/>
    </source>
</evidence>
<proteinExistence type="inferred from homology"/>
<name>A0ABW5AQ38_9BRAD</name>
<evidence type="ECO:0000256" key="2">
    <source>
        <dbReference type="ARBA" id="ARBA00022679"/>
    </source>
</evidence>
<gene>
    <name evidence="7" type="ORF">ACFSOX_21900</name>
</gene>
<keyword evidence="8" id="KW-1185">Reference proteome</keyword>
<dbReference type="SUPFAM" id="SSF48013">
    <property type="entry name" value="NusB-like"/>
    <property type="match status" value="1"/>
</dbReference>
<dbReference type="InterPro" id="IPR001678">
    <property type="entry name" value="MeTrfase_RsmB-F_NOP2_dom"/>
</dbReference>
<comment type="caution">
    <text evidence="7">The sequence shown here is derived from an EMBL/GenBank/DDBJ whole genome shotgun (WGS) entry which is preliminary data.</text>
</comment>
<feature type="binding site" evidence="5">
    <location>
        <position position="280"/>
    </location>
    <ligand>
        <name>S-adenosyl-L-methionine</name>
        <dbReference type="ChEBI" id="CHEBI:59789"/>
    </ligand>
</feature>
<dbReference type="Gene3D" id="1.10.940.10">
    <property type="entry name" value="NusB-like"/>
    <property type="match status" value="1"/>
</dbReference>
<dbReference type="Proteomes" id="UP001597314">
    <property type="component" value="Unassembled WGS sequence"/>
</dbReference>
<feature type="binding site" evidence="5">
    <location>
        <begin position="259"/>
        <end position="265"/>
    </location>
    <ligand>
        <name>S-adenosyl-L-methionine</name>
        <dbReference type="ChEBI" id="CHEBI:59789"/>
    </ligand>
</feature>
<dbReference type="InterPro" id="IPR035926">
    <property type="entry name" value="NusB-like_sf"/>
</dbReference>
<feature type="active site" description="Nucleophile" evidence="5">
    <location>
        <position position="379"/>
    </location>
</feature>
<accession>A0ABW5AQ38</accession>
<dbReference type="PRINTS" id="PR02008">
    <property type="entry name" value="RCMTFAMILY"/>
</dbReference>
<protein>
    <submittedName>
        <fullName evidence="7">RsmB/NOP family class I SAM-dependent RNA methyltransferase</fullName>
        <ecNumber evidence="7">2.1.1.-</ecNumber>
    </submittedName>
</protein>
<dbReference type="GO" id="GO:0032259">
    <property type="term" value="P:methylation"/>
    <property type="evidence" value="ECO:0007669"/>
    <property type="project" value="UniProtKB-KW"/>
</dbReference>
<dbReference type="Pfam" id="PF01189">
    <property type="entry name" value="Methyltr_RsmB-F"/>
    <property type="match status" value="1"/>
</dbReference>
<dbReference type="PANTHER" id="PTHR22807:SF61">
    <property type="entry name" value="NOL1_NOP2_SUN FAMILY PROTEIN _ ANTITERMINATION NUSB DOMAIN-CONTAINING PROTEIN"/>
    <property type="match status" value="1"/>
</dbReference>
<dbReference type="EMBL" id="JBHUIW010000036">
    <property type="protein sequence ID" value="MFD2184816.1"/>
    <property type="molecule type" value="Genomic_DNA"/>
</dbReference>
<keyword evidence="4 5" id="KW-0694">RNA-binding</keyword>
<dbReference type="EC" id="2.1.1.-" evidence="7"/>
<dbReference type="PANTHER" id="PTHR22807">
    <property type="entry name" value="NOP2 YEAST -RELATED NOL1/NOP2/FMU SUN DOMAIN-CONTAINING"/>
    <property type="match status" value="1"/>
</dbReference>
<dbReference type="Pfam" id="PF01029">
    <property type="entry name" value="NusB"/>
    <property type="match status" value="1"/>
</dbReference>
<evidence type="ECO:0000256" key="5">
    <source>
        <dbReference type="PROSITE-ProRule" id="PRU01023"/>
    </source>
</evidence>
<feature type="binding site" evidence="5">
    <location>
        <position position="326"/>
    </location>
    <ligand>
        <name>S-adenosyl-L-methionine</name>
        <dbReference type="ChEBI" id="CHEBI:59789"/>
    </ligand>
</feature>
<evidence type="ECO:0000259" key="6">
    <source>
        <dbReference type="PROSITE" id="PS51686"/>
    </source>
</evidence>
<comment type="similarity">
    <text evidence="5">Belongs to the class I-like SAM-binding methyltransferase superfamily. RsmB/NOP family.</text>
</comment>
<dbReference type="InterPro" id="IPR049560">
    <property type="entry name" value="MeTrfase_RsmB-F_NOP2_cat"/>
</dbReference>
<keyword evidence="2 5" id="KW-0808">Transferase</keyword>
<feature type="domain" description="SAM-dependent MTase RsmB/NOP-type" evidence="6">
    <location>
        <begin position="156"/>
        <end position="451"/>
    </location>
</feature>
<evidence type="ECO:0000256" key="1">
    <source>
        <dbReference type="ARBA" id="ARBA00022603"/>
    </source>
</evidence>
<sequence length="451" mass="47677">MPRPAFSPPSQAPGFAARRVAAEIVEGVLHRGRSLDEQLDGATANQGLGLLSDRDRALVRRIVGTTLRRLGTLRHLVTSCLDRGLPADAARLESALLVGAAQIHILDIPDHAAVDLSVRLVQADRRCARYAGLVNAVLRRIARSGAELMADRDPVALDTPGWLLERWSRSYGVDAARAIAAAHASEPALDLTVKSDAEGWATRLRGKLLPTGSVRLVPHGPVSGMPGYAEGDWWVQDAAAALPARLLGLVDGLKVADLCAAPGGKTLQLAAAGAKVTAVDRSEPRLARLKENLARTGLTADAVVADVTGLDVTTVPAGPFDAVLLDAPCSSTGTVRRHPDIPWRKTEADLVSLAGLQAALLDRAVGLLREGGTLVYCTCSLEPEEGEQQIAALIDRDPRVARMPIAADELPGLDGLVTAAGDLRTLPAYWPDAEPRMGGLDGFFAARLVRR</sequence>
<evidence type="ECO:0000313" key="8">
    <source>
        <dbReference type="Proteomes" id="UP001597314"/>
    </source>
</evidence>
<dbReference type="Gene3D" id="3.40.50.150">
    <property type="entry name" value="Vaccinia Virus protein VP39"/>
    <property type="match status" value="1"/>
</dbReference>
<reference evidence="8" key="1">
    <citation type="journal article" date="2019" name="Int. J. Syst. Evol. Microbiol.">
        <title>The Global Catalogue of Microorganisms (GCM) 10K type strain sequencing project: providing services to taxonomists for standard genome sequencing and annotation.</title>
        <authorList>
            <consortium name="The Broad Institute Genomics Platform"/>
            <consortium name="The Broad Institute Genome Sequencing Center for Infectious Disease"/>
            <person name="Wu L."/>
            <person name="Ma J."/>
        </authorList>
    </citation>
    <scope>NUCLEOTIDE SEQUENCE [LARGE SCALE GENOMIC DNA]</scope>
    <source>
        <strain evidence="8">CGMCC 1.6774</strain>
    </source>
</reference>
<evidence type="ECO:0000256" key="3">
    <source>
        <dbReference type="ARBA" id="ARBA00022691"/>
    </source>
</evidence>
<keyword evidence="3 5" id="KW-0949">S-adenosyl-L-methionine</keyword>
<dbReference type="GO" id="GO:0008168">
    <property type="term" value="F:methyltransferase activity"/>
    <property type="evidence" value="ECO:0007669"/>
    <property type="project" value="UniProtKB-KW"/>
</dbReference>
<dbReference type="InterPro" id="IPR023267">
    <property type="entry name" value="RCMT"/>
</dbReference>
<feature type="binding site" evidence="5">
    <location>
        <position position="306"/>
    </location>
    <ligand>
        <name>S-adenosyl-L-methionine</name>
        <dbReference type="ChEBI" id="CHEBI:59789"/>
    </ligand>
</feature>
<evidence type="ECO:0000256" key="4">
    <source>
        <dbReference type="ARBA" id="ARBA00022884"/>
    </source>
</evidence>
<organism evidence="7 8">
    <name type="scientific">Rhodoplanes azumiensis</name>
    <dbReference type="NCBI Taxonomy" id="1897628"/>
    <lineage>
        <taxon>Bacteria</taxon>
        <taxon>Pseudomonadati</taxon>
        <taxon>Pseudomonadota</taxon>
        <taxon>Alphaproteobacteria</taxon>
        <taxon>Hyphomicrobiales</taxon>
        <taxon>Nitrobacteraceae</taxon>
        <taxon>Rhodoplanes</taxon>
    </lineage>
</organism>
<dbReference type="SUPFAM" id="SSF53335">
    <property type="entry name" value="S-adenosyl-L-methionine-dependent methyltransferases"/>
    <property type="match status" value="1"/>
</dbReference>